<reference evidence="1 2" key="2">
    <citation type="submission" date="2018-03" db="EMBL/GenBank/DDBJ databases">
        <title>Draft genome of Pseudomonas putida strain KH-21-114.</title>
        <authorList>
            <person name="Yoshizawa S."/>
            <person name="Khan N.H."/>
            <person name="Nishimura M."/>
            <person name="Chiura H.X."/>
            <person name="Ogura Y."/>
            <person name="Hayashi T."/>
            <person name="Kogure K."/>
        </authorList>
    </citation>
    <scope>NUCLEOTIDE SEQUENCE [LARGE SCALE GENOMIC DNA]</scope>
    <source>
        <strain evidence="1 2">KH-21-114</strain>
    </source>
</reference>
<name>A0A2S3X531_PSEPU</name>
<accession>A0A2S3X531</accession>
<gene>
    <name evidence="1" type="ORF">BGP84_13410</name>
</gene>
<evidence type="ECO:0000313" key="2">
    <source>
        <dbReference type="Proteomes" id="UP000237230"/>
    </source>
</evidence>
<sequence>MTFMPTCICHFPSGSLDQLVKTVIAVCVPCDHFLVAPEMDLLRIIAHLGYVTDRVVGVRQILQDAGASSMPNRALRSVASQALRMRLVMKGSHYTIAVHLAQLCTDGRMGYGLDDNLLRSAMECQ</sequence>
<evidence type="ECO:0000313" key="1">
    <source>
        <dbReference type="EMBL" id="POG10674.1"/>
    </source>
</evidence>
<comment type="caution">
    <text evidence="1">The sequence shown here is derived from an EMBL/GenBank/DDBJ whole genome shotgun (WGS) entry which is preliminary data.</text>
</comment>
<dbReference type="EMBL" id="MINH01000019">
    <property type="protein sequence ID" value="POG10674.1"/>
    <property type="molecule type" value="Genomic_DNA"/>
</dbReference>
<reference evidence="1 2" key="1">
    <citation type="submission" date="2016-08" db="EMBL/GenBank/DDBJ databases">
        <authorList>
            <person name="Seilhamer J.J."/>
        </authorList>
    </citation>
    <scope>NUCLEOTIDE SEQUENCE [LARGE SCALE GENOMIC DNA]</scope>
    <source>
        <strain evidence="1 2">KH-21-114</strain>
    </source>
</reference>
<proteinExistence type="predicted"/>
<organism evidence="1 2">
    <name type="scientific">Pseudomonas putida</name>
    <name type="common">Arthrobacter siderocapsulatus</name>
    <dbReference type="NCBI Taxonomy" id="303"/>
    <lineage>
        <taxon>Bacteria</taxon>
        <taxon>Pseudomonadati</taxon>
        <taxon>Pseudomonadota</taxon>
        <taxon>Gammaproteobacteria</taxon>
        <taxon>Pseudomonadales</taxon>
        <taxon>Pseudomonadaceae</taxon>
        <taxon>Pseudomonas</taxon>
    </lineage>
</organism>
<dbReference type="AlphaFoldDB" id="A0A2S3X531"/>
<protein>
    <submittedName>
        <fullName evidence="1">Uncharacterized protein</fullName>
    </submittedName>
</protein>
<dbReference type="Proteomes" id="UP000237230">
    <property type="component" value="Unassembled WGS sequence"/>
</dbReference>